<dbReference type="VEuPathDB" id="AmoebaDB:NfTy_020560"/>
<dbReference type="OrthoDB" id="272549at2759"/>
<dbReference type="GO" id="GO:0005829">
    <property type="term" value="C:cytosol"/>
    <property type="evidence" value="ECO:0007669"/>
    <property type="project" value="TreeGrafter"/>
</dbReference>
<dbReference type="GO" id="GO:0048471">
    <property type="term" value="C:perinuclear region of cytoplasm"/>
    <property type="evidence" value="ECO:0007669"/>
    <property type="project" value="TreeGrafter"/>
</dbReference>
<dbReference type="Proteomes" id="UP000444721">
    <property type="component" value="Unassembled WGS sequence"/>
</dbReference>
<evidence type="ECO:0000256" key="1">
    <source>
        <dbReference type="SAM" id="MobiDB-lite"/>
    </source>
</evidence>
<dbReference type="InterPro" id="IPR006553">
    <property type="entry name" value="Leu-rich_rpt_Cys-con_subtyp"/>
</dbReference>
<dbReference type="GO" id="GO:0031267">
    <property type="term" value="F:small GTPase binding"/>
    <property type="evidence" value="ECO:0007669"/>
    <property type="project" value="TreeGrafter"/>
</dbReference>
<feature type="compositionally biased region" description="Polar residues" evidence="1">
    <location>
        <begin position="218"/>
        <end position="248"/>
    </location>
</feature>
<feature type="compositionally biased region" description="Low complexity" evidence="1">
    <location>
        <begin position="704"/>
        <end position="720"/>
    </location>
</feature>
<feature type="region of interest" description="Disordered" evidence="1">
    <location>
        <begin position="218"/>
        <end position="285"/>
    </location>
</feature>
<dbReference type="VEuPathDB" id="AmoebaDB:FDP41_011233"/>
<feature type="region of interest" description="Disordered" evidence="1">
    <location>
        <begin position="654"/>
        <end position="687"/>
    </location>
</feature>
<dbReference type="GO" id="GO:0006913">
    <property type="term" value="P:nucleocytoplasmic transport"/>
    <property type="evidence" value="ECO:0007669"/>
    <property type="project" value="TreeGrafter"/>
</dbReference>
<gene>
    <name evidence="2" type="ORF">FDP41_011233</name>
</gene>
<sequence>MKKRKFFPLMKLSKASSDDASREEQQQQQYPPTDSVGAPPMEGNKKVGNHYPSNNEVSKNSRKKNDLPGLSSLMSLSDQLREQKQSPDDPIKGLLSKSKPLKLVQKQNPNIQKILEESDYEFQPKPSPRNKQHSPSSISPQHQTPKKNESKSLSGLKHLYTESPLIRFESRSNNNEIQPVVDKSANHHVNETTNGPRISPVTIPKLDLTNPLHVSNQQLQNISPRASSSGTSPRYSPRSNVNAQSRPNVSPLVPPLKILPQPADLSLPRPRTSSPRSGRSSDRKSIVEKIIRQNTLFDQNNTESYEWNSFCFNITSHKSNLKELRLKKCGLKDFEHATPLFKCLAANQVKLKILDLEDNFITKASMSQLSEYLLVACESLQVLNLRKNQISDDGIACIASTFKDQDTVLYLEEMDLSSNYISDEGLTYFTNFSKHYAPYLATFKCFDNSITNINILRSLINDENKNYLRNIDLWKNNVQLEGLARFTTIATKITSLNLGCNSLGDKGVIVISKYLSFCKSLKCLDLSGNEISDAGGFHMANALLINHGLVMLNMNNNNMAEEACVKLLESIKNHTTLCNFNLCRNKLSLNSLTDLTRFVSDINAARKKTGYPICKVFMSPSPSILTPRTESSLVMHYSPRFAYLSPRLGVTTPRVSSSSPASFQQSSGPLHESDLYSSSSPQPEMTLLSHGDETQFVSREDFYSNSGQSSSPPLQQQTSNARNTSLTRRLDHENTNEQSPKFLEKMSLLSLSPQSQHTEITPAQSSKSVVQSKDATNWCSTQDSPNGHHSPSTLFLAAGKPSGNGVTQLALPTTNTTLQHSGLPKNVNELSRASTEKKRKRFKALLLHAPKEVALESNENLDVTIKFSGSNLVIRKQKTLLRRRKTLFTLPLALTTLEQNLNQPSIFFFFFNDKKFSIKLTAREEEFRDMFHHMKCLHSGSSVHDNDYSETESSVSTRPSSIDVVNWAYRSSPSTPTSKSEQQSHKKSLSLKTMTLLFSKKKAPHKKLPSFEEFLQTP</sequence>
<dbReference type="SMART" id="SM00368">
    <property type="entry name" value="LRR_RI"/>
    <property type="match status" value="5"/>
</dbReference>
<feature type="region of interest" description="Disordered" evidence="1">
    <location>
        <begin position="182"/>
        <end position="204"/>
    </location>
</feature>
<proteinExistence type="predicted"/>
<protein>
    <submittedName>
        <fullName evidence="2">Uncharacterized protein</fullName>
    </submittedName>
</protein>
<dbReference type="SMART" id="SM00367">
    <property type="entry name" value="LRR_CC"/>
    <property type="match status" value="5"/>
</dbReference>
<dbReference type="PANTHER" id="PTHR24113:SF15">
    <property type="entry name" value="NACHT DOMAIN-CONTAINING PROTEIN"/>
    <property type="match status" value="1"/>
</dbReference>
<dbReference type="GO" id="GO:0005096">
    <property type="term" value="F:GTPase activator activity"/>
    <property type="evidence" value="ECO:0007669"/>
    <property type="project" value="InterPro"/>
</dbReference>
<dbReference type="Pfam" id="PF13516">
    <property type="entry name" value="LRR_6"/>
    <property type="match status" value="4"/>
</dbReference>
<name>A0A6A5BW51_NAEFO</name>
<feature type="compositionally biased region" description="Low complexity" evidence="1">
    <location>
        <begin position="656"/>
        <end position="667"/>
    </location>
</feature>
<evidence type="ECO:0000313" key="3">
    <source>
        <dbReference type="Proteomes" id="UP000444721"/>
    </source>
</evidence>
<reference evidence="2 3" key="1">
    <citation type="journal article" date="2019" name="Sci. Rep.">
        <title>Nanopore sequencing improves the draft genome of the human pathogenic amoeba Naegleria fowleri.</title>
        <authorList>
            <person name="Liechti N."/>
            <person name="Schurch N."/>
            <person name="Bruggmann R."/>
            <person name="Wittwer M."/>
        </authorList>
    </citation>
    <scope>NUCLEOTIDE SEQUENCE [LARGE SCALE GENOMIC DNA]</scope>
    <source>
        <strain evidence="2 3">ATCC 30894</strain>
    </source>
</reference>
<dbReference type="SUPFAM" id="SSF52047">
    <property type="entry name" value="RNI-like"/>
    <property type="match status" value="1"/>
</dbReference>
<keyword evidence="3" id="KW-1185">Reference proteome</keyword>
<feature type="compositionally biased region" description="Low complexity" evidence="1">
    <location>
        <begin position="266"/>
        <end position="278"/>
    </location>
</feature>
<feature type="compositionally biased region" description="Low complexity" evidence="1">
    <location>
        <begin position="92"/>
        <end position="103"/>
    </location>
</feature>
<dbReference type="PANTHER" id="PTHR24113">
    <property type="entry name" value="RAN GTPASE-ACTIVATING PROTEIN 1"/>
    <property type="match status" value="1"/>
</dbReference>
<evidence type="ECO:0000313" key="2">
    <source>
        <dbReference type="EMBL" id="KAF0982303.1"/>
    </source>
</evidence>
<dbReference type="InterPro" id="IPR027038">
    <property type="entry name" value="RanGap"/>
</dbReference>
<dbReference type="InterPro" id="IPR001611">
    <property type="entry name" value="Leu-rich_rpt"/>
</dbReference>
<dbReference type="VEuPathDB" id="AmoebaDB:NF0085590"/>
<feature type="compositionally biased region" description="Basic and acidic residues" evidence="1">
    <location>
        <begin position="16"/>
        <end position="25"/>
    </location>
</feature>
<dbReference type="VEuPathDB" id="AmoebaDB:NF0085570"/>
<dbReference type="Gene3D" id="3.80.10.10">
    <property type="entry name" value="Ribonuclease Inhibitor"/>
    <property type="match status" value="1"/>
</dbReference>
<dbReference type="EMBL" id="VFQX01000009">
    <property type="protein sequence ID" value="KAF0982303.1"/>
    <property type="molecule type" value="Genomic_DNA"/>
</dbReference>
<dbReference type="VEuPathDB" id="AmoebaDB:NF0085580"/>
<dbReference type="AlphaFoldDB" id="A0A6A5BW51"/>
<feature type="compositionally biased region" description="Low complexity" evidence="1">
    <location>
        <begin position="133"/>
        <end position="143"/>
    </location>
</feature>
<dbReference type="GeneID" id="68118448"/>
<feature type="region of interest" description="Disordered" evidence="1">
    <location>
        <begin position="753"/>
        <end position="790"/>
    </location>
</feature>
<dbReference type="InterPro" id="IPR032675">
    <property type="entry name" value="LRR_dom_sf"/>
</dbReference>
<feature type="region of interest" description="Disordered" evidence="1">
    <location>
        <begin position="1"/>
        <end position="155"/>
    </location>
</feature>
<accession>A0A6A5BW51</accession>
<dbReference type="GO" id="GO:0005634">
    <property type="term" value="C:nucleus"/>
    <property type="evidence" value="ECO:0007669"/>
    <property type="project" value="TreeGrafter"/>
</dbReference>
<dbReference type="RefSeq" id="XP_044567016.1">
    <property type="nucleotide sequence ID" value="XM_044701619.1"/>
</dbReference>
<organism evidence="2 3">
    <name type="scientific">Naegleria fowleri</name>
    <name type="common">Brain eating amoeba</name>
    <dbReference type="NCBI Taxonomy" id="5763"/>
    <lineage>
        <taxon>Eukaryota</taxon>
        <taxon>Discoba</taxon>
        <taxon>Heterolobosea</taxon>
        <taxon>Tetramitia</taxon>
        <taxon>Eutetramitia</taxon>
        <taxon>Vahlkampfiidae</taxon>
        <taxon>Naegleria</taxon>
    </lineage>
</organism>
<feature type="compositionally biased region" description="Basic and acidic residues" evidence="1">
    <location>
        <begin position="79"/>
        <end position="91"/>
    </location>
</feature>
<comment type="caution">
    <text evidence="2">The sequence shown here is derived from an EMBL/GenBank/DDBJ whole genome shotgun (WGS) entry which is preliminary data.</text>
</comment>
<feature type="region of interest" description="Disordered" evidence="1">
    <location>
        <begin position="702"/>
        <end position="739"/>
    </location>
</feature>